<gene>
    <name evidence="5" type="ORF">NOSIN_23550</name>
</gene>
<dbReference type="AlphaFoldDB" id="A0A1V3C6N8"/>
<protein>
    <submittedName>
        <fullName evidence="5">GntR family transcriptional regulator</fullName>
    </submittedName>
</protein>
<dbReference type="SUPFAM" id="SSF48008">
    <property type="entry name" value="GntR ligand-binding domain-like"/>
    <property type="match status" value="1"/>
</dbReference>
<proteinExistence type="predicted"/>
<dbReference type="SMART" id="SM00345">
    <property type="entry name" value="HTH_GNTR"/>
    <property type="match status" value="1"/>
</dbReference>
<dbReference type="Gene3D" id="1.20.120.530">
    <property type="entry name" value="GntR ligand-binding domain-like"/>
    <property type="match status" value="1"/>
</dbReference>
<dbReference type="SUPFAM" id="SSF46785">
    <property type="entry name" value="Winged helix' DNA-binding domain"/>
    <property type="match status" value="1"/>
</dbReference>
<feature type="domain" description="HTH gntR-type" evidence="4">
    <location>
        <begin position="18"/>
        <end position="84"/>
    </location>
</feature>
<evidence type="ECO:0000313" key="6">
    <source>
        <dbReference type="Proteomes" id="UP000189004"/>
    </source>
</evidence>
<comment type="caution">
    <text evidence="5">The sequence shown here is derived from an EMBL/GenBank/DDBJ whole genome shotgun (WGS) entry which is preliminary data.</text>
</comment>
<keyword evidence="1" id="KW-0805">Transcription regulation</keyword>
<name>A0A1V3C6N8_9ACTN</name>
<dbReference type="InterPro" id="IPR036390">
    <property type="entry name" value="WH_DNA-bd_sf"/>
</dbReference>
<dbReference type="Gene3D" id="1.10.10.10">
    <property type="entry name" value="Winged helix-like DNA-binding domain superfamily/Winged helix DNA-binding domain"/>
    <property type="match status" value="1"/>
</dbReference>
<keyword evidence="3" id="KW-0804">Transcription</keyword>
<keyword evidence="2" id="KW-0238">DNA-binding</keyword>
<dbReference type="GO" id="GO:0003677">
    <property type="term" value="F:DNA binding"/>
    <property type="evidence" value="ECO:0007669"/>
    <property type="project" value="UniProtKB-KW"/>
</dbReference>
<dbReference type="EMBL" id="MCOK01000001">
    <property type="protein sequence ID" value="OOC56437.1"/>
    <property type="molecule type" value="Genomic_DNA"/>
</dbReference>
<dbReference type="PANTHER" id="PTHR43537">
    <property type="entry name" value="TRANSCRIPTIONAL REGULATOR, GNTR FAMILY"/>
    <property type="match status" value="1"/>
</dbReference>
<dbReference type="SMART" id="SM00895">
    <property type="entry name" value="FCD"/>
    <property type="match status" value="1"/>
</dbReference>
<dbReference type="STRING" id="501010.NOSIN_23550"/>
<dbReference type="CDD" id="cd07377">
    <property type="entry name" value="WHTH_GntR"/>
    <property type="match status" value="1"/>
</dbReference>
<dbReference type="OrthoDB" id="4120783at2"/>
<reference evidence="6" key="1">
    <citation type="submission" date="2016-08" db="EMBL/GenBank/DDBJ databases">
        <authorList>
            <person name="Tokovenko B."/>
            <person name="Kalinowski J."/>
        </authorList>
    </citation>
    <scope>NUCLEOTIDE SEQUENCE [LARGE SCALE GENOMIC DNA]</scope>
    <source>
        <strain evidence="6">UTMC102</strain>
    </source>
</reference>
<keyword evidence="6" id="KW-1185">Reference proteome</keyword>
<dbReference type="PROSITE" id="PS50949">
    <property type="entry name" value="HTH_GNTR"/>
    <property type="match status" value="1"/>
</dbReference>
<dbReference type="Proteomes" id="UP000189004">
    <property type="component" value="Unassembled WGS sequence"/>
</dbReference>
<dbReference type="InterPro" id="IPR036388">
    <property type="entry name" value="WH-like_DNA-bd_sf"/>
</dbReference>
<dbReference type="Pfam" id="PF00392">
    <property type="entry name" value="GntR"/>
    <property type="match status" value="1"/>
</dbReference>
<evidence type="ECO:0000256" key="2">
    <source>
        <dbReference type="ARBA" id="ARBA00023125"/>
    </source>
</evidence>
<dbReference type="InterPro" id="IPR000524">
    <property type="entry name" value="Tscrpt_reg_HTH_GntR"/>
</dbReference>
<dbReference type="PRINTS" id="PR00035">
    <property type="entry name" value="HTHGNTR"/>
</dbReference>
<dbReference type="InterPro" id="IPR008920">
    <property type="entry name" value="TF_FadR/GntR_C"/>
</dbReference>
<accession>A0A1V3C6N8</accession>
<dbReference type="Pfam" id="PF07729">
    <property type="entry name" value="FCD"/>
    <property type="match status" value="1"/>
</dbReference>
<organism evidence="5 6">
    <name type="scientific">Nocardiopsis sinuspersici</name>
    <dbReference type="NCBI Taxonomy" id="501010"/>
    <lineage>
        <taxon>Bacteria</taxon>
        <taxon>Bacillati</taxon>
        <taxon>Actinomycetota</taxon>
        <taxon>Actinomycetes</taxon>
        <taxon>Streptosporangiales</taxon>
        <taxon>Nocardiopsidaceae</taxon>
        <taxon>Nocardiopsis</taxon>
    </lineage>
</organism>
<dbReference type="PANTHER" id="PTHR43537:SF45">
    <property type="entry name" value="GNTR FAMILY REGULATORY PROTEIN"/>
    <property type="match status" value="1"/>
</dbReference>
<evidence type="ECO:0000256" key="3">
    <source>
        <dbReference type="ARBA" id="ARBA00023163"/>
    </source>
</evidence>
<evidence type="ECO:0000256" key="1">
    <source>
        <dbReference type="ARBA" id="ARBA00023015"/>
    </source>
</evidence>
<dbReference type="InterPro" id="IPR011711">
    <property type="entry name" value="GntR_C"/>
</dbReference>
<evidence type="ECO:0000313" key="5">
    <source>
        <dbReference type="EMBL" id="OOC56437.1"/>
    </source>
</evidence>
<sequence>MDTRMYTRPGPLVDAAATSRRDRVYALISEEVLSGRTGPRTRLGEVRLAERFGVSRTPVREALARLHSDGLVERRENGFYATVPNLAELRDLYELRVTLELRGIARATEDPGVRHDPAILAVELERWRGLRADPPPPDPSFVLLDEEYHAALSRASGNGALTESLVSVNRRIRRVRMYDFLTEDRITSTIDEHIGIAEHLVAGELDAAYHAMYEHVGASMEVVLERARRALTQMALYAHAP</sequence>
<evidence type="ECO:0000259" key="4">
    <source>
        <dbReference type="PROSITE" id="PS50949"/>
    </source>
</evidence>
<dbReference type="GO" id="GO:0003700">
    <property type="term" value="F:DNA-binding transcription factor activity"/>
    <property type="evidence" value="ECO:0007669"/>
    <property type="project" value="InterPro"/>
</dbReference>